<keyword evidence="3 11" id="KW-0436">Ligase</keyword>
<feature type="binding site" evidence="11">
    <location>
        <position position="352"/>
    </location>
    <ligand>
        <name>L-glutamine</name>
        <dbReference type="ChEBI" id="CHEBI:58359"/>
    </ligand>
</feature>
<dbReference type="InterPro" id="IPR017456">
    <property type="entry name" value="CTP_synthase_N"/>
</dbReference>
<dbReference type="FunFam" id="3.40.50.880:FF:000002">
    <property type="entry name" value="CTP synthase"/>
    <property type="match status" value="1"/>
</dbReference>
<name>A0A934KI02_9BACT</name>
<dbReference type="GO" id="GO:0046872">
    <property type="term" value="F:metal ion binding"/>
    <property type="evidence" value="ECO:0007669"/>
    <property type="project" value="UniProtKB-KW"/>
</dbReference>
<feature type="domain" description="Glutamine amidotransferase" evidence="13">
    <location>
        <begin position="301"/>
        <end position="524"/>
    </location>
</feature>
<dbReference type="Gene3D" id="3.40.50.880">
    <property type="match status" value="1"/>
</dbReference>
<evidence type="ECO:0000256" key="2">
    <source>
        <dbReference type="ARBA" id="ARBA00007533"/>
    </source>
</evidence>
<feature type="binding site" evidence="11">
    <location>
        <position position="403"/>
    </location>
    <ligand>
        <name>L-glutamine</name>
        <dbReference type="ChEBI" id="CHEBI:58359"/>
    </ligand>
</feature>
<dbReference type="NCBIfam" id="TIGR00337">
    <property type="entry name" value="PyrG"/>
    <property type="match status" value="1"/>
</dbReference>
<comment type="subunit">
    <text evidence="11">Homotetramer.</text>
</comment>
<keyword evidence="8 11" id="KW-0315">Glutamine amidotransferase</keyword>
<feature type="active site" evidence="11">
    <location>
        <position position="505"/>
    </location>
</feature>
<dbReference type="GO" id="GO:0042802">
    <property type="term" value="F:identical protein binding"/>
    <property type="evidence" value="ECO:0007669"/>
    <property type="project" value="TreeGrafter"/>
</dbReference>
<dbReference type="GO" id="GO:0005829">
    <property type="term" value="C:cytosol"/>
    <property type="evidence" value="ECO:0007669"/>
    <property type="project" value="TreeGrafter"/>
</dbReference>
<evidence type="ECO:0000256" key="9">
    <source>
        <dbReference type="ARBA" id="ARBA00022975"/>
    </source>
</evidence>
<dbReference type="Gene3D" id="3.40.50.300">
    <property type="entry name" value="P-loop containing nucleotide triphosphate hydrolases"/>
    <property type="match status" value="1"/>
</dbReference>
<dbReference type="GO" id="GO:0097268">
    <property type="term" value="C:cytoophidium"/>
    <property type="evidence" value="ECO:0007669"/>
    <property type="project" value="UniProtKB-ARBA"/>
</dbReference>
<feature type="binding site" evidence="11">
    <location>
        <begin position="187"/>
        <end position="192"/>
    </location>
    <ligand>
        <name>CTP</name>
        <dbReference type="ChEBI" id="CHEBI:37563"/>
        <note>allosteric inhibitor</note>
    </ligand>
</feature>
<feature type="binding site" evidence="11">
    <location>
        <position position="13"/>
    </location>
    <ligand>
        <name>CTP</name>
        <dbReference type="ChEBI" id="CHEBI:37563"/>
        <note>allosteric inhibitor</note>
    </ligand>
</feature>
<feature type="binding site" evidence="11">
    <location>
        <position position="223"/>
    </location>
    <ligand>
        <name>CTP</name>
        <dbReference type="ChEBI" id="CHEBI:37563"/>
        <note>allosteric inhibitor</note>
    </ligand>
</feature>
<comment type="catalytic activity">
    <reaction evidence="11">
        <text>UTP + NH4(+) + ATP = CTP + ADP + phosphate + 2 H(+)</text>
        <dbReference type="Rhea" id="RHEA:16597"/>
        <dbReference type="ChEBI" id="CHEBI:15378"/>
        <dbReference type="ChEBI" id="CHEBI:28938"/>
        <dbReference type="ChEBI" id="CHEBI:30616"/>
        <dbReference type="ChEBI" id="CHEBI:37563"/>
        <dbReference type="ChEBI" id="CHEBI:43474"/>
        <dbReference type="ChEBI" id="CHEBI:46398"/>
        <dbReference type="ChEBI" id="CHEBI:456216"/>
    </reaction>
</comment>
<dbReference type="InterPro" id="IPR033828">
    <property type="entry name" value="GATase1_CTP_Synthase"/>
</dbReference>
<dbReference type="GO" id="GO:0005524">
    <property type="term" value="F:ATP binding"/>
    <property type="evidence" value="ECO:0007669"/>
    <property type="project" value="UniProtKB-KW"/>
</dbReference>
<evidence type="ECO:0000259" key="13">
    <source>
        <dbReference type="Pfam" id="PF00117"/>
    </source>
</evidence>
<evidence type="ECO:0000256" key="8">
    <source>
        <dbReference type="ARBA" id="ARBA00022962"/>
    </source>
</evidence>
<feature type="binding site" evidence="11">
    <location>
        <position position="223"/>
    </location>
    <ligand>
        <name>UTP</name>
        <dbReference type="ChEBI" id="CHEBI:46398"/>
    </ligand>
</feature>
<feature type="binding site" evidence="11">
    <location>
        <position position="241"/>
    </location>
    <ligand>
        <name>ATP</name>
        <dbReference type="ChEBI" id="CHEBI:30616"/>
    </ligand>
</feature>
<keyword evidence="6 11" id="KW-0067">ATP-binding</keyword>
<dbReference type="InterPro" id="IPR029062">
    <property type="entry name" value="Class_I_gatase-like"/>
</dbReference>
<dbReference type="FunFam" id="3.40.50.300:FF:000009">
    <property type="entry name" value="CTP synthase"/>
    <property type="match status" value="1"/>
</dbReference>
<keyword evidence="9 11" id="KW-0665">Pyrimidine biosynthesis</keyword>
<dbReference type="GO" id="GO:0044210">
    <property type="term" value="P:'de novo' CTP biosynthetic process"/>
    <property type="evidence" value="ECO:0007669"/>
    <property type="project" value="UniProtKB-UniRule"/>
</dbReference>
<gene>
    <name evidence="11" type="primary">pyrG</name>
    <name evidence="15" type="ORF">JF888_12095</name>
</gene>
<evidence type="ECO:0000256" key="1">
    <source>
        <dbReference type="ARBA" id="ARBA00005171"/>
    </source>
</evidence>
<comment type="caution">
    <text evidence="11">Lacks conserved residue(s) required for the propagation of feature annotation.</text>
</comment>
<accession>A0A934KI02</accession>
<dbReference type="InterPro" id="IPR027417">
    <property type="entry name" value="P-loop_NTPase"/>
</dbReference>
<evidence type="ECO:0000256" key="12">
    <source>
        <dbReference type="SAM" id="MobiDB-lite"/>
    </source>
</evidence>
<comment type="caution">
    <text evidence="15">The sequence shown here is derived from an EMBL/GenBank/DDBJ whole genome shotgun (WGS) entry which is preliminary data.</text>
</comment>
<keyword evidence="7 11" id="KW-0460">Magnesium</keyword>
<evidence type="ECO:0000256" key="10">
    <source>
        <dbReference type="ARBA" id="ARBA00047781"/>
    </source>
</evidence>
<organism evidence="15 16">
    <name type="scientific">Candidatus Dormiibacter inghamiae</name>
    <dbReference type="NCBI Taxonomy" id="3127013"/>
    <lineage>
        <taxon>Bacteria</taxon>
        <taxon>Bacillati</taxon>
        <taxon>Candidatus Dormiibacterota</taxon>
        <taxon>Candidatus Dormibacteria</taxon>
        <taxon>Candidatus Dormibacterales</taxon>
        <taxon>Candidatus Dormibacteraceae</taxon>
        <taxon>Candidatus Dormiibacter</taxon>
    </lineage>
</organism>
<dbReference type="EC" id="6.3.4.2" evidence="11"/>
<keyword evidence="4 11" id="KW-0479">Metal-binding</keyword>
<evidence type="ECO:0000256" key="7">
    <source>
        <dbReference type="ARBA" id="ARBA00022842"/>
    </source>
</evidence>
<comment type="miscellaneous">
    <text evidence="11">CTPSs have evolved a hybrid strategy for distinguishing between UTP and CTP. The overlapping regions of the product feedback inhibitory and substrate sites recognize a common feature in both compounds, the triphosphate moiety. To differentiate isosteric substrate and product pyrimidine rings, an additional pocket far from the expected kinase/ligase catalytic site, specifically recognizes the cytosine and ribose portions of the product inhibitor.</text>
</comment>
<dbReference type="InterPro" id="IPR004468">
    <property type="entry name" value="CTP_synthase"/>
</dbReference>
<comment type="similarity">
    <text evidence="2 11">Belongs to the CTP synthase family.</text>
</comment>
<evidence type="ECO:0000256" key="3">
    <source>
        <dbReference type="ARBA" id="ARBA00022598"/>
    </source>
</evidence>
<evidence type="ECO:0000313" key="15">
    <source>
        <dbReference type="EMBL" id="MBJ7603916.1"/>
    </source>
</evidence>
<evidence type="ECO:0000256" key="4">
    <source>
        <dbReference type="ARBA" id="ARBA00022723"/>
    </source>
</evidence>
<feature type="binding site" evidence="11">
    <location>
        <position position="54"/>
    </location>
    <ligand>
        <name>L-glutamine</name>
        <dbReference type="ChEBI" id="CHEBI:58359"/>
    </ligand>
</feature>
<feature type="domain" description="CTP synthase N-terminal" evidence="14">
    <location>
        <begin position="3"/>
        <end position="266"/>
    </location>
</feature>
<comment type="catalytic activity">
    <reaction evidence="11">
        <text>L-glutamine + H2O = L-glutamate + NH4(+)</text>
        <dbReference type="Rhea" id="RHEA:15889"/>
        <dbReference type="ChEBI" id="CHEBI:15377"/>
        <dbReference type="ChEBI" id="CHEBI:28938"/>
        <dbReference type="ChEBI" id="CHEBI:29985"/>
        <dbReference type="ChEBI" id="CHEBI:58359"/>
    </reaction>
</comment>
<reference evidence="15 16" key="1">
    <citation type="submission" date="2020-10" db="EMBL/GenBank/DDBJ databases">
        <title>Ca. Dormibacterota MAGs.</title>
        <authorList>
            <person name="Montgomery K."/>
        </authorList>
    </citation>
    <scope>NUCLEOTIDE SEQUENCE [LARGE SCALE GENOMIC DNA]</scope>
    <source>
        <strain evidence="15">SC8811_S16_3</strain>
    </source>
</reference>
<dbReference type="InterPro" id="IPR017926">
    <property type="entry name" value="GATASE"/>
</dbReference>
<feature type="binding site" evidence="11">
    <location>
        <begin position="187"/>
        <end position="192"/>
    </location>
    <ligand>
        <name>UTP</name>
        <dbReference type="ChEBI" id="CHEBI:46398"/>
    </ligand>
</feature>
<dbReference type="PROSITE" id="PS51273">
    <property type="entry name" value="GATASE_TYPE_1"/>
    <property type="match status" value="1"/>
</dbReference>
<evidence type="ECO:0000256" key="11">
    <source>
        <dbReference type="HAMAP-Rule" id="MF_01227"/>
    </source>
</evidence>
<dbReference type="SUPFAM" id="SSF52317">
    <property type="entry name" value="Class I glutamine amidotransferase-like"/>
    <property type="match status" value="1"/>
</dbReference>
<feature type="region of interest" description="Amidoligase domain" evidence="11">
    <location>
        <begin position="1"/>
        <end position="266"/>
    </location>
</feature>
<feature type="compositionally biased region" description="Low complexity" evidence="12">
    <location>
        <begin position="544"/>
        <end position="555"/>
    </location>
</feature>
<dbReference type="AlphaFoldDB" id="A0A934KI02"/>
<dbReference type="RefSeq" id="WP_338180705.1">
    <property type="nucleotide sequence ID" value="NZ_JAEKNQ010000045.1"/>
</dbReference>
<feature type="active site" evidence="11">
    <location>
        <position position="507"/>
    </location>
</feature>
<feature type="binding site" evidence="11">
    <location>
        <position position="71"/>
    </location>
    <ligand>
        <name>Mg(2+)</name>
        <dbReference type="ChEBI" id="CHEBI:18420"/>
    </ligand>
</feature>
<dbReference type="Pfam" id="PF06418">
    <property type="entry name" value="CTP_synth_N"/>
    <property type="match status" value="1"/>
</dbReference>
<comment type="pathway">
    <text evidence="1 11">Pyrimidine metabolism; CTP biosynthesis via de novo pathway; CTP from UDP: step 2/2.</text>
</comment>
<dbReference type="GO" id="GO:0019856">
    <property type="term" value="P:pyrimidine nucleobase biosynthetic process"/>
    <property type="evidence" value="ECO:0007669"/>
    <property type="project" value="TreeGrafter"/>
</dbReference>
<feature type="binding site" evidence="11">
    <location>
        <begin position="148"/>
        <end position="150"/>
    </location>
    <ligand>
        <name>CTP</name>
        <dbReference type="ChEBI" id="CHEBI:37563"/>
        <note>allosteric inhibitor</note>
    </ligand>
</feature>
<dbReference type="PANTHER" id="PTHR11550">
    <property type="entry name" value="CTP SYNTHASE"/>
    <property type="match status" value="1"/>
</dbReference>
<keyword evidence="5 11" id="KW-0547">Nucleotide-binding</keyword>
<evidence type="ECO:0000256" key="5">
    <source>
        <dbReference type="ARBA" id="ARBA00022741"/>
    </source>
</evidence>
<dbReference type="SUPFAM" id="SSF52540">
    <property type="entry name" value="P-loop containing nucleoside triphosphate hydrolases"/>
    <property type="match status" value="1"/>
</dbReference>
<dbReference type="Proteomes" id="UP000620075">
    <property type="component" value="Unassembled WGS sequence"/>
</dbReference>
<feature type="binding site" evidence="11">
    <location>
        <position position="71"/>
    </location>
    <ligand>
        <name>ATP</name>
        <dbReference type="ChEBI" id="CHEBI:30616"/>
    </ligand>
</feature>
<feature type="active site" description="Nucleophile; for glutamine hydrolysis" evidence="11">
    <location>
        <position position="379"/>
    </location>
</feature>
<evidence type="ECO:0000259" key="14">
    <source>
        <dbReference type="Pfam" id="PF06418"/>
    </source>
</evidence>
<evidence type="ECO:0000256" key="6">
    <source>
        <dbReference type="ARBA" id="ARBA00022840"/>
    </source>
</evidence>
<dbReference type="HAMAP" id="MF_01227">
    <property type="entry name" value="PyrG"/>
    <property type="match status" value="1"/>
</dbReference>
<proteinExistence type="inferred from homology"/>
<feature type="binding site" evidence="11">
    <location>
        <begin position="380"/>
        <end position="383"/>
    </location>
    <ligand>
        <name>L-glutamine</name>
        <dbReference type="ChEBI" id="CHEBI:58359"/>
    </ligand>
</feature>
<dbReference type="CDD" id="cd03113">
    <property type="entry name" value="CTPS_N"/>
    <property type="match status" value="1"/>
</dbReference>
<feature type="binding site" evidence="11">
    <location>
        <begin position="14"/>
        <end position="19"/>
    </location>
    <ligand>
        <name>ATP</name>
        <dbReference type="ChEBI" id="CHEBI:30616"/>
    </ligand>
</feature>
<feature type="region of interest" description="Disordered" evidence="12">
    <location>
        <begin position="539"/>
        <end position="562"/>
    </location>
</feature>
<feature type="binding site" evidence="11">
    <location>
        <position position="141"/>
    </location>
    <ligand>
        <name>Mg(2+)</name>
        <dbReference type="ChEBI" id="CHEBI:18420"/>
    </ligand>
</feature>
<dbReference type="EMBL" id="JAEKNQ010000045">
    <property type="protein sequence ID" value="MBJ7603916.1"/>
    <property type="molecule type" value="Genomic_DNA"/>
</dbReference>
<feature type="binding site" evidence="11">
    <location>
        <position position="460"/>
    </location>
    <ligand>
        <name>L-glutamine</name>
        <dbReference type="ChEBI" id="CHEBI:58359"/>
    </ligand>
</feature>
<feature type="binding site" evidence="11">
    <location>
        <position position="13"/>
    </location>
    <ligand>
        <name>UTP</name>
        <dbReference type="ChEBI" id="CHEBI:46398"/>
    </ligand>
</feature>
<comment type="function">
    <text evidence="11">Catalyzes the ATP-dependent amination of UTP to CTP with either L-glutamine or ammonia as the source of nitrogen. Regulates intracellular CTP levels through interactions with the four ribonucleotide triphosphates.</text>
</comment>
<dbReference type="GO" id="GO:0003883">
    <property type="term" value="F:CTP synthase activity"/>
    <property type="evidence" value="ECO:0007669"/>
    <property type="project" value="UniProtKB-UniRule"/>
</dbReference>
<comment type="activity regulation">
    <text evidence="11">Allosterically activated by GTP, when glutamine is the substrate; GTP has no effect on the reaction when ammonia is the substrate. The allosteric effector GTP functions by stabilizing the protein conformation that binds the tetrahedral intermediate(s) formed during glutamine hydrolysis. Inhibited by the product CTP, via allosteric rather than competitive inhibition.</text>
</comment>
<dbReference type="NCBIfam" id="NF003792">
    <property type="entry name" value="PRK05380.1"/>
    <property type="match status" value="1"/>
</dbReference>
<comment type="catalytic activity">
    <reaction evidence="10 11">
        <text>UTP + L-glutamine + ATP + H2O = CTP + L-glutamate + ADP + phosphate + 2 H(+)</text>
        <dbReference type="Rhea" id="RHEA:26426"/>
        <dbReference type="ChEBI" id="CHEBI:15377"/>
        <dbReference type="ChEBI" id="CHEBI:15378"/>
        <dbReference type="ChEBI" id="CHEBI:29985"/>
        <dbReference type="ChEBI" id="CHEBI:30616"/>
        <dbReference type="ChEBI" id="CHEBI:37563"/>
        <dbReference type="ChEBI" id="CHEBI:43474"/>
        <dbReference type="ChEBI" id="CHEBI:46398"/>
        <dbReference type="ChEBI" id="CHEBI:58359"/>
        <dbReference type="ChEBI" id="CHEBI:456216"/>
        <dbReference type="EC" id="6.3.4.2"/>
    </reaction>
</comment>
<dbReference type="PANTHER" id="PTHR11550:SF0">
    <property type="entry name" value="CTP SYNTHASE-RELATED"/>
    <property type="match status" value="1"/>
</dbReference>
<dbReference type="CDD" id="cd01746">
    <property type="entry name" value="GATase1_CTP_Synthase"/>
    <property type="match status" value="1"/>
</dbReference>
<evidence type="ECO:0000313" key="16">
    <source>
        <dbReference type="Proteomes" id="UP000620075"/>
    </source>
</evidence>
<sequence length="562" mass="61201">MSKFVFVTGGVVSSLGKGITAASIGSILKSRGLSVSLQKLDPYLNVDPGTMSPYQHGEVFVTDDGAETDLDLGHYERFIDENLTAASNLTTGKVYSEVIAKERRGDYLGATVQVIPHITNEIKERIQRAAKQSQADVMICEVGGTVGDIESLPFLEAIRQLKNDLGRQNVFYVHVSLVPMIRGEEMKTKPTQHSVQALRAIGIQPDAIIARSEQPLDGEVRDKIALFCDVPKAAVIAVPDVQSIYQVPQLLEEAGTSQVICDHFGLALAPADLSSWRAFTNRMRRPKGQVTVAIVGKYVQLPDAYLSVIEALRHAATHSEVSVDIRWVAAERLDHGSTSALKGVAGIVVPGGFGHRGIEGKLVAAHYARHHRVPYLGLCLGLQCAVIDLAREALAAPDANSTEFAAFTSTPVIDLMPEQRDVANLGGTMRLGVYPCKLLPGSKAYAAYGEEVVYERHRHRFEFNNEYREVLGEAGLVYSGLSPTGRLVEVVELNDHPWFVASQFHPELKSRPLRPHPLFRDFIAAVIEASGIDQMELAEREATGEPAGGESASGEQEPELTR</sequence>
<dbReference type="Pfam" id="PF00117">
    <property type="entry name" value="GATase"/>
    <property type="match status" value="1"/>
</dbReference>
<protein>
    <recommendedName>
        <fullName evidence="11">CTP synthase</fullName>
        <ecNumber evidence="11">6.3.4.2</ecNumber>
    </recommendedName>
    <alternativeName>
        <fullName evidence="11">Cytidine 5'-triphosphate synthase</fullName>
    </alternativeName>
    <alternativeName>
        <fullName evidence="11">Cytidine triphosphate synthetase</fullName>
        <shortName evidence="11">CTP synthetase</shortName>
        <shortName evidence="11">CTPS</shortName>
    </alternativeName>
    <alternativeName>
        <fullName evidence="11">UTP--ammonia ligase</fullName>
    </alternativeName>
</protein>